<keyword evidence="5" id="KW-1185">Reference proteome</keyword>
<protein>
    <submittedName>
        <fullName evidence="4">Uncharacterized protein</fullName>
    </submittedName>
</protein>
<dbReference type="Gene3D" id="1.25.40.20">
    <property type="entry name" value="Ankyrin repeat-containing domain"/>
    <property type="match status" value="1"/>
</dbReference>
<sequence length="270" mass="29222">MAPEALTLLPSFFFRSFFTYFVLSARSYQPDPLKIRSGTMEHPNLIPNSMVIPQEISYIPLPSEMLSQGIQAACQQDDVTRVRDVATSMNAEDCSAVLAAAAMAGSMNVVECAVEHGARISDLTLYDLVSSPAAEAVLCYLIEMQVVEVNHTLDRWGIMIGFAVFRSRHTLLRFLLANGANPNHSVAFRAHKTTPECAAQSSDAEMVKILLEGGANLSNNGPLCLAAEAGKLPVVELLIASGANVNELGLIGRDKRSLARLETPMLRESS</sequence>
<keyword evidence="2 3" id="KW-0040">ANK repeat</keyword>
<dbReference type="EMBL" id="NAJO01000055">
    <property type="protein sequence ID" value="OQN97344.1"/>
    <property type="molecule type" value="Genomic_DNA"/>
</dbReference>
<evidence type="ECO:0000256" key="3">
    <source>
        <dbReference type="PROSITE-ProRule" id="PRU00023"/>
    </source>
</evidence>
<keyword evidence="1" id="KW-0677">Repeat</keyword>
<evidence type="ECO:0000313" key="5">
    <source>
        <dbReference type="Proteomes" id="UP000192596"/>
    </source>
</evidence>
<dbReference type="PROSITE" id="PS50297">
    <property type="entry name" value="ANK_REP_REGION"/>
    <property type="match status" value="1"/>
</dbReference>
<dbReference type="PANTHER" id="PTHR24198">
    <property type="entry name" value="ANKYRIN REPEAT AND PROTEIN KINASE DOMAIN-CONTAINING PROTEIN"/>
    <property type="match status" value="1"/>
</dbReference>
<accession>A0A1V8SDT8</accession>
<dbReference type="SUPFAM" id="SSF48403">
    <property type="entry name" value="Ankyrin repeat"/>
    <property type="match status" value="1"/>
</dbReference>
<dbReference type="PANTHER" id="PTHR24198:SF165">
    <property type="entry name" value="ANKYRIN REPEAT-CONTAINING PROTEIN-RELATED"/>
    <property type="match status" value="1"/>
</dbReference>
<proteinExistence type="predicted"/>
<dbReference type="STRING" id="1507870.A0A1V8SDT8"/>
<comment type="caution">
    <text evidence="4">The sequence shown here is derived from an EMBL/GenBank/DDBJ whole genome shotgun (WGS) entry which is preliminary data.</text>
</comment>
<dbReference type="Proteomes" id="UP000192596">
    <property type="component" value="Unassembled WGS sequence"/>
</dbReference>
<name>A0A1V8SDT8_9PEZI</name>
<feature type="repeat" description="ANK" evidence="3">
    <location>
        <begin position="218"/>
        <end position="250"/>
    </location>
</feature>
<evidence type="ECO:0000256" key="1">
    <source>
        <dbReference type="ARBA" id="ARBA00022737"/>
    </source>
</evidence>
<dbReference type="AlphaFoldDB" id="A0A1V8SDT8"/>
<dbReference type="InterPro" id="IPR002110">
    <property type="entry name" value="Ankyrin_rpt"/>
</dbReference>
<dbReference type="PROSITE" id="PS50088">
    <property type="entry name" value="ANK_REPEAT"/>
    <property type="match status" value="1"/>
</dbReference>
<dbReference type="InParanoid" id="A0A1V8SDT8"/>
<dbReference type="GO" id="GO:0005737">
    <property type="term" value="C:cytoplasm"/>
    <property type="evidence" value="ECO:0007669"/>
    <property type="project" value="TreeGrafter"/>
</dbReference>
<dbReference type="Pfam" id="PF12796">
    <property type="entry name" value="Ank_2"/>
    <property type="match status" value="1"/>
</dbReference>
<dbReference type="InterPro" id="IPR036770">
    <property type="entry name" value="Ankyrin_rpt-contain_sf"/>
</dbReference>
<evidence type="ECO:0000313" key="4">
    <source>
        <dbReference type="EMBL" id="OQN97344.1"/>
    </source>
</evidence>
<reference evidence="5" key="1">
    <citation type="submission" date="2017-03" db="EMBL/GenBank/DDBJ databases">
        <title>Genomes of endolithic fungi from Antarctica.</title>
        <authorList>
            <person name="Coleine C."/>
            <person name="Masonjones S."/>
            <person name="Stajich J.E."/>
        </authorList>
    </citation>
    <scope>NUCLEOTIDE SEQUENCE [LARGE SCALE GENOMIC DNA]</scope>
    <source>
        <strain evidence="5">CCFEE 5527</strain>
    </source>
</reference>
<dbReference type="OrthoDB" id="1722345at2759"/>
<dbReference type="SMART" id="SM00248">
    <property type="entry name" value="ANK"/>
    <property type="match status" value="2"/>
</dbReference>
<organism evidence="4 5">
    <name type="scientific">Cryoendolithus antarcticus</name>
    <dbReference type="NCBI Taxonomy" id="1507870"/>
    <lineage>
        <taxon>Eukaryota</taxon>
        <taxon>Fungi</taxon>
        <taxon>Dikarya</taxon>
        <taxon>Ascomycota</taxon>
        <taxon>Pezizomycotina</taxon>
        <taxon>Dothideomycetes</taxon>
        <taxon>Dothideomycetidae</taxon>
        <taxon>Cladosporiales</taxon>
        <taxon>Cladosporiaceae</taxon>
        <taxon>Cryoendolithus</taxon>
    </lineage>
</organism>
<evidence type="ECO:0000256" key="2">
    <source>
        <dbReference type="ARBA" id="ARBA00023043"/>
    </source>
</evidence>
<gene>
    <name evidence="4" type="ORF">B0A48_16408</name>
</gene>